<proteinExistence type="predicted"/>
<dbReference type="SUPFAM" id="SSF102405">
    <property type="entry name" value="MCP/YpsA-like"/>
    <property type="match status" value="1"/>
</dbReference>
<dbReference type="EC" id="3.2.2.4" evidence="2"/>
<evidence type="ECO:0000256" key="2">
    <source>
        <dbReference type="ARBA" id="ARBA00011985"/>
    </source>
</evidence>
<gene>
    <name evidence="4" type="ORF">SAMN05421783_12121</name>
</gene>
<evidence type="ECO:0000256" key="3">
    <source>
        <dbReference type="ARBA" id="ARBA00031983"/>
    </source>
</evidence>
<dbReference type="Gene3D" id="3.40.50.450">
    <property type="match status" value="1"/>
</dbReference>
<dbReference type="InterPro" id="IPR031100">
    <property type="entry name" value="LOG_fam"/>
</dbReference>
<dbReference type="PANTHER" id="PTHR43393">
    <property type="entry name" value="CYTOKININ RIBOSIDE 5'-MONOPHOSPHATE PHOSPHORIBOHYDROLASE"/>
    <property type="match status" value="1"/>
</dbReference>
<dbReference type="PANTHER" id="PTHR43393:SF3">
    <property type="entry name" value="LYSINE DECARBOXYLASE-LIKE PROTEIN"/>
    <property type="match status" value="1"/>
</dbReference>
<dbReference type="STRING" id="1058.SAMN05421783_12121"/>
<dbReference type="Pfam" id="PF03641">
    <property type="entry name" value="Lysine_decarbox"/>
    <property type="match status" value="1"/>
</dbReference>
<dbReference type="InterPro" id="IPR052341">
    <property type="entry name" value="LOG_family_nucleotidases"/>
</dbReference>
<evidence type="ECO:0000256" key="1">
    <source>
        <dbReference type="ARBA" id="ARBA00000274"/>
    </source>
</evidence>
<evidence type="ECO:0000313" key="4">
    <source>
        <dbReference type="EMBL" id="SDX32647.1"/>
    </source>
</evidence>
<dbReference type="Proteomes" id="UP000198816">
    <property type="component" value="Unassembled WGS sequence"/>
</dbReference>
<dbReference type="RefSeq" id="WP_093035778.1">
    <property type="nucleotide sequence ID" value="NZ_FNNZ01000021.1"/>
</dbReference>
<comment type="catalytic activity">
    <reaction evidence="1">
        <text>AMP + H2O = D-ribose 5-phosphate + adenine</text>
        <dbReference type="Rhea" id="RHEA:20129"/>
        <dbReference type="ChEBI" id="CHEBI:15377"/>
        <dbReference type="ChEBI" id="CHEBI:16708"/>
        <dbReference type="ChEBI" id="CHEBI:78346"/>
        <dbReference type="ChEBI" id="CHEBI:456215"/>
        <dbReference type="EC" id="3.2.2.4"/>
    </reaction>
</comment>
<organism evidence="4 5">
    <name type="scientific">Thiocapsa roseopersicina</name>
    <dbReference type="NCBI Taxonomy" id="1058"/>
    <lineage>
        <taxon>Bacteria</taxon>
        <taxon>Pseudomonadati</taxon>
        <taxon>Pseudomonadota</taxon>
        <taxon>Gammaproteobacteria</taxon>
        <taxon>Chromatiales</taxon>
        <taxon>Chromatiaceae</taxon>
        <taxon>Thiocapsa</taxon>
    </lineage>
</organism>
<dbReference type="AlphaFoldDB" id="A0A1H3ASH9"/>
<sequence length="254" mass="28502">MNTATATEQRRETVALNDEEGVKKIIVDTVFGLWGIVNNLTRLRPSKREHYRVTIFGSARIKPGHLAYDEVKRLSSALAEMGCDIVTGGGPGLMQAANEGARSQDSVERAQSVGIRVDLPFEQEVNPFVQEAYEHQTFFSRLHHFVIVSDAYVVVPGGIGTVLESMLVWQLLQVRHLRDTPLIFVGEMWFELVEWATRHMLRSGSELANPEDMTIPRCVKTVDEAIALLEGEHAHWQKNITPPRSDSNRDDSAL</sequence>
<evidence type="ECO:0000313" key="5">
    <source>
        <dbReference type="Proteomes" id="UP000198816"/>
    </source>
</evidence>
<reference evidence="5" key="1">
    <citation type="submission" date="2016-10" db="EMBL/GenBank/DDBJ databases">
        <authorList>
            <person name="Varghese N."/>
            <person name="Submissions S."/>
        </authorList>
    </citation>
    <scope>NUCLEOTIDE SEQUENCE [LARGE SCALE GENOMIC DNA]</scope>
    <source>
        <strain evidence="5">DSM 217</strain>
    </source>
</reference>
<name>A0A1H3ASH9_THIRO</name>
<dbReference type="GO" id="GO:0008714">
    <property type="term" value="F:AMP nucleosidase activity"/>
    <property type="evidence" value="ECO:0007669"/>
    <property type="project" value="UniProtKB-EC"/>
</dbReference>
<accession>A0A1H3ASH9</accession>
<dbReference type="GO" id="GO:0005829">
    <property type="term" value="C:cytosol"/>
    <property type="evidence" value="ECO:0007669"/>
    <property type="project" value="TreeGrafter"/>
</dbReference>
<keyword evidence="5" id="KW-1185">Reference proteome</keyword>
<dbReference type="EMBL" id="FNNZ01000021">
    <property type="protein sequence ID" value="SDX32647.1"/>
    <property type="molecule type" value="Genomic_DNA"/>
</dbReference>
<protein>
    <recommendedName>
        <fullName evidence="3">AMP nucleosidase</fullName>
        <ecNumber evidence="2">3.2.2.4</ecNumber>
    </recommendedName>
    <alternativeName>
        <fullName evidence="3">AMP nucleosidase</fullName>
    </alternativeName>
</protein>
<dbReference type="OrthoDB" id="9801098at2"/>